<evidence type="ECO:0000313" key="3">
    <source>
        <dbReference type="EMBL" id="HIS97807.1"/>
    </source>
</evidence>
<feature type="non-terminal residue" evidence="3">
    <location>
        <position position="1"/>
    </location>
</feature>
<dbReference type="CDD" id="cd01189">
    <property type="entry name" value="INT_ICEBs1_C_like"/>
    <property type="match status" value="1"/>
</dbReference>
<dbReference type="SUPFAM" id="SSF56349">
    <property type="entry name" value="DNA breaking-rejoining enzymes"/>
    <property type="match status" value="1"/>
</dbReference>
<organism evidence="3 4">
    <name type="scientific">Candidatus Scatomorpha pullistercoris</name>
    <dbReference type="NCBI Taxonomy" id="2840929"/>
    <lineage>
        <taxon>Bacteria</taxon>
        <taxon>Bacillati</taxon>
        <taxon>Bacillota</taxon>
        <taxon>Clostridia</taxon>
        <taxon>Eubacteriales</taxon>
        <taxon>Candidatus Scatomorpha</taxon>
    </lineage>
</organism>
<dbReference type="InterPro" id="IPR013762">
    <property type="entry name" value="Integrase-like_cat_sf"/>
</dbReference>
<dbReference type="PANTHER" id="PTHR30349:SF64">
    <property type="entry name" value="PROPHAGE INTEGRASE INTD-RELATED"/>
    <property type="match status" value="1"/>
</dbReference>
<keyword evidence="1" id="KW-0233">DNA recombination</keyword>
<dbReference type="GO" id="GO:0015074">
    <property type="term" value="P:DNA integration"/>
    <property type="evidence" value="ECO:0007669"/>
    <property type="project" value="InterPro"/>
</dbReference>
<dbReference type="GO" id="GO:0006310">
    <property type="term" value="P:DNA recombination"/>
    <property type="evidence" value="ECO:0007669"/>
    <property type="project" value="UniProtKB-KW"/>
</dbReference>
<dbReference type="Pfam" id="PF00589">
    <property type="entry name" value="Phage_integrase"/>
    <property type="match status" value="1"/>
</dbReference>
<protein>
    <submittedName>
        <fullName evidence="3">Site-specific integrase</fullName>
    </submittedName>
</protein>
<evidence type="ECO:0000313" key="4">
    <source>
        <dbReference type="Proteomes" id="UP000886876"/>
    </source>
</evidence>
<dbReference type="PANTHER" id="PTHR30349">
    <property type="entry name" value="PHAGE INTEGRASE-RELATED"/>
    <property type="match status" value="1"/>
</dbReference>
<accession>A0A9D1G6D6</accession>
<name>A0A9D1G6D6_9FIRM</name>
<dbReference type="InterPro" id="IPR002104">
    <property type="entry name" value="Integrase_catalytic"/>
</dbReference>
<proteinExistence type="predicted"/>
<reference evidence="3" key="2">
    <citation type="journal article" date="2021" name="PeerJ">
        <title>Extensive microbial diversity within the chicken gut microbiome revealed by metagenomics and culture.</title>
        <authorList>
            <person name="Gilroy R."/>
            <person name="Ravi A."/>
            <person name="Getino M."/>
            <person name="Pursley I."/>
            <person name="Horton D.L."/>
            <person name="Alikhan N.F."/>
            <person name="Baker D."/>
            <person name="Gharbi K."/>
            <person name="Hall N."/>
            <person name="Watson M."/>
            <person name="Adriaenssens E.M."/>
            <person name="Foster-Nyarko E."/>
            <person name="Jarju S."/>
            <person name="Secka A."/>
            <person name="Antonio M."/>
            <person name="Oren A."/>
            <person name="Chaudhuri R.R."/>
            <person name="La Ragione R."/>
            <person name="Hildebrand F."/>
            <person name="Pallen M.J."/>
        </authorList>
    </citation>
    <scope>NUCLEOTIDE SEQUENCE</scope>
    <source>
        <strain evidence="3">ChiHecec3B27-6122</strain>
    </source>
</reference>
<sequence length="209" mass="23751">LQPADIDAINAALRTEPLKWQALVHLLMITGARRGEVLGLKWEDVDSARSRVFICRSISYTPDKGVYEGRPKTKSSERYVAIPPETISMLKDYRVRQLEERFRLGEYYQDRGYVFTRDDGAPMHPDSVTTWLDRFSKRHGLPHINPHAFRHTMASMLYFGGMDSVSISKRLGHAQVSTTSDIYAHVIAQADAQSADMLSDIYFKKAQTG</sequence>
<dbReference type="InterPro" id="IPR011010">
    <property type="entry name" value="DNA_brk_join_enz"/>
</dbReference>
<evidence type="ECO:0000259" key="2">
    <source>
        <dbReference type="PROSITE" id="PS51898"/>
    </source>
</evidence>
<dbReference type="GO" id="GO:0003677">
    <property type="term" value="F:DNA binding"/>
    <property type="evidence" value="ECO:0007669"/>
    <property type="project" value="InterPro"/>
</dbReference>
<dbReference type="EMBL" id="DVJS01000186">
    <property type="protein sequence ID" value="HIS97807.1"/>
    <property type="molecule type" value="Genomic_DNA"/>
</dbReference>
<gene>
    <name evidence="3" type="ORF">IAD42_07530</name>
</gene>
<dbReference type="InterPro" id="IPR050090">
    <property type="entry name" value="Tyrosine_recombinase_XerCD"/>
</dbReference>
<dbReference type="Gene3D" id="1.10.443.10">
    <property type="entry name" value="Intergrase catalytic core"/>
    <property type="match status" value="1"/>
</dbReference>
<dbReference type="PROSITE" id="PS51898">
    <property type="entry name" value="TYR_RECOMBINASE"/>
    <property type="match status" value="1"/>
</dbReference>
<reference evidence="3" key="1">
    <citation type="submission" date="2020-10" db="EMBL/GenBank/DDBJ databases">
        <authorList>
            <person name="Gilroy R."/>
        </authorList>
    </citation>
    <scope>NUCLEOTIDE SEQUENCE</scope>
    <source>
        <strain evidence="3">ChiHecec3B27-6122</strain>
    </source>
</reference>
<dbReference type="AlphaFoldDB" id="A0A9D1G6D6"/>
<comment type="caution">
    <text evidence="3">The sequence shown here is derived from an EMBL/GenBank/DDBJ whole genome shotgun (WGS) entry which is preliminary data.</text>
</comment>
<feature type="domain" description="Tyr recombinase" evidence="2">
    <location>
        <begin position="1"/>
        <end position="196"/>
    </location>
</feature>
<evidence type="ECO:0000256" key="1">
    <source>
        <dbReference type="ARBA" id="ARBA00023172"/>
    </source>
</evidence>
<dbReference type="Proteomes" id="UP000886876">
    <property type="component" value="Unassembled WGS sequence"/>
</dbReference>